<dbReference type="Pfam" id="PF20403">
    <property type="entry name" value="DUF6693"/>
    <property type="match status" value="1"/>
</dbReference>
<reference evidence="2 3" key="1">
    <citation type="submission" date="2020-06" db="EMBL/GenBank/DDBJ databases">
        <title>Oricola thermophila sp. nov. isolated from a tidal sediments.</title>
        <authorList>
            <person name="Kwon K.K."/>
            <person name="Yang S.-H."/>
            <person name="Park M.-J."/>
        </authorList>
    </citation>
    <scope>NUCLEOTIDE SEQUENCE [LARGE SCALE GENOMIC DNA]</scope>
    <source>
        <strain evidence="2 3">MEBiC13590</strain>
    </source>
</reference>
<feature type="transmembrane region" description="Helical" evidence="1">
    <location>
        <begin position="85"/>
        <end position="105"/>
    </location>
</feature>
<dbReference type="Proteomes" id="UP000509367">
    <property type="component" value="Chromosome"/>
</dbReference>
<sequence length="120" mass="14097">MTIDIATKRPRDGGGLQCEFNILESLGYVILWIILCIFTIGIGLFVMPYYFYKAILNKTWIVNASGEKIYRFQCDLNIFEMIGHIILWIILTVITLGIALIFYYFRTLRLCINRTYLQRI</sequence>
<dbReference type="KEGG" id="orm:HTY61_12555"/>
<feature type="transmembrane region" description="Helical" evidence="1">
    <location>
        <begin position="29"/>
        <end position="51"/>
    </location>
</feature>
<organism evidence="2 3">
    <name type="scientific">Oricola thermophila</name>
    <dbReference type="NCBI Taxonomy" id="2742145"/>
    <lineage>
        <taxon>Bacteria</taxon>
        <taxon>Pseudomonadati</taxon>
        <taxon>Pseudomonadota</taxon>
        <taxon>Alphaproteobacteria</taxon>
        <taxon>Hyphomicrobiales</taxon>
        <taxon>Ahrensiaceae</taxon>
        <taxon>Oricola</taxon>
    </lineage>
</organism>
<keyword evidence="1" id="KW-0812">Transmembrane</keyword>
<name>A0A6N1VE73_9HYPH</name>
<proteinExistence type="predicted"/>
<evidence type="ECO:0000313" key="3">
    <source>
        <dbReference type="Proteomes" id="UP000509367"/>
    </source>
</evidence>
<evidence type="ECO:0000313" key="2">
    <source>
        <dbReference type="EMBL" id="QKV19226.1"/>
    </source>
</evidence>
<dbReference type="EMBL" id="CP054836">
    <property type="protein sequence ID" value="QKV19226.1"/>
    <property type="molecule type" value="Genomic_DNA"/>
</dbReference>
<accession>A0A6N1VE73</accession>
<keyword evidence="1" id="KW-1133">Transmembrane helix</keyword>
<gene>
    <name evidence="2" type="ORF">HTY61_12555</name>
</gene>
<dbReference type="AlphaFoldDB" id="A0A6N1VE73"/>
<evidence type="ECO:0000256" key="1">
    <source>
        <dbReference type="SAM" id="Phobius"/>
    </source>
</evidence>
<dbReference type="InterPro" id="IPR046515">
    <property type="entry name" value="DUF6693"/>
</dbReference>
<keyword evidence="1" id="KW-0472">Membrane</keyword>
<protein>
    <submittedName>
        <fullName evidence="2">DUF898 family protein</fullName>
    </submittedName>
</protein>
<keyword evidence="3" id="KW-1185">Reference proteome</keyword>